<dbReference type="SUPFAM" id="SSF56327">
    <property type="entry name" value="LDH C-terminal domain-like"/>
    <property type="match status" value="1"/>
</dbReference>
<dbReference type="InterPro" id="IPR001557">
    <property type="entry name" value="L-lactate/malate_DH"/>
</dbReference>
<dbReference type="InterPro" id="IPR015955">
    <property type="entry name" value="Lactate_DH/Glyco_Ohase_4_C"/>
</dbReference>
<protein>
    <submittedName>
        <fullName evidence="5">NAD(P)-binding domain-containing protein</fullName>
    </submittedName>
</protein>
<dbReference type="InterPro" id="IPR022383">
    <property type="entry name" value="Lactate/malate_DH_C"/>
</dbReference>
<evidence type="ECO:0000256" key="1">
    <source>
        <dbReference type="ARBA" id="ARBA00006054"/>
    </source>
</evidence>
<dbReference type="Pfam" id="PF00056">
    <property type="entry name" value="Ldh_1_N"/>
    <property type="match status" value="1"/>
</dbReference>
<keyword evidence="2" id="KW-0560">Oxidoreductase</keyword>
<evidence type="ECO:0000259" key="4">
    <source>
        <dbReference type="Pfam" id="PF02866"/>
    </source>
</evidence>
<keyword evidence="6" id="KW-1185">Reference proteome</keyword>
<feature type="domain" description="Lactate/malate dehydrogenase N-terminal" evidence="3">
    <location>
        <begin position="3"/>
        <end position="137"/>
    </location>
</feature>
<dbReference type="InterPro" id="IPR001236">
    <property type="entry name" value="Lactate/malate_DH_N"/>
</dbReference>
<dbReference type="PANTHER" id="PTHR43128:SF31">
    <property type="entry name" value="L-LACTATE DEHYDROGENASE"/>
    <property type="match status" value="1"/>
</dbReference>
<comment type="similarity">
    <text evidence="1">Belongs to the LDH/MDH superfamily. LDH family.</text>
</comment>
<evidence type="ECO:0000256" key="2">
    <source>
        <dbReference type="RuleBase" id="RU003369"/>
    </source>
</evidence>
<evidence type="ECO:0000259" key="3">
    <source>
        <dbReference type="Pfam" id="PF00056"/>
    </source>
</evidence>
<dbReference type="PIRSF" id="PIRSF000102">
    <property type="entry name" value="Lac_mal_DH"/>
    <property type="match status" value="1"/>
</dbReference>
<dbReference type="RefSeq" id="WP_204785068.1">
    <property type="nucleotide sequence ID" value="NZ_JACJKU010000035.1"/>
</dbReference>
<feature type="domain" description="Lactate/malate dehydrogenase C-terminal" evidence="4">
    <location>
        <begin position="140"/>
        <end position="296"/>
    </location>
</feature>
<reference evidence="5 6" key="1">
    <citation type="journal article" date="2021" name="Sci. Rep.">
        <title>The distribution of antibiotic resistance genes in chicken gut microbiota commensals.</title>
        <authorList>
            <person name="Juricova H."/>
            <person name="Matiasovicova J."/>
            <person name="Kubasova T."/>
            <person name="Cejkova D."/>
            <person name="Rychlik I."/>
        </authorList>
    </citation>
    <scope>NUCLEOTIDE SEQUENCE [LARGE SCALE GENOMIC DNA]</scope>
    <source>
        <strain evidence="5 6">An574</strain>
    </source>
</reference>
<dbReference type="Gene3D" id="3.90.110.10">
    <property type="entry name" value="Lactate dehydrogenase/glycoside hydrolase, family 4, C-terminal"/>
    <property type="match status" value="1"/>
</dbReference>
<name>A0ABS2GWV3_9LACO</name>
<gene>
    <name evidence="5" type="ORF">H5975_04570</name>
</gene>
<dbReference type="InterPro" id="IPR036291">
    <property type="entry name" value="NAD(P)-bd_dom_sf"/>
</dbReference>
<dbReference type="EMBL" id="JACJKU010000035">
    <property type="protein sequence ID" value="MBM6940762.1"/>
    <property type="molecule type" value="Genomic_DNA"/>
</dbReference>
<dbReference type="PRINTS" id="PR00086">
    <property type="entry name" value="LLDHDRGNASE"/>
</dbReference>
<dbReference type="Pfam" id="PF02866">
    <property type="entry name" value="Ldh_1_C"/>
    <property type="match status" value="1"/>
</dbReference>
<dbReference type="Proteomes" id="UP000785625">
    <property type="component" value="Unassembled WGS sequence"/>
</dbReference>
<evidence type="ECO:0000313" key="6">
    <source>
        <dbReference type="Proteomes" id="UP000785625"/>
    </source>
</evidence>
<comment type="caution">
    <text evidence="5">The sequence shown here is derived from an EMBL/GenBank/DDBJ whole genome shotgun (WGS) entry which is preliminary data.</text>
</comment>
<proteinExistence type="inferred from homology"/>
<dbReference type="Gene3D" id="3.40.50.720">
    <property type="entry name" value="NAD(P)-binding Rossmann-like Domain"/>
    <property type="match status" value="1"/>
</dbReference>
<accession>A0ABS2GWV3</accession>
<dbReference type="SUPFAM" id="SSF51735">
    <property type="entry name" value="NAD(P)-binding Rossmann-fold domains"/>
    <property type="match status" value="1"/>
</dbReference>
<sequence>MRQIGIIGLGQVGSALAAQLLATRQADRLVLIDQNDDRAVGLQHDLLAGFPTANLVVQDWSAIGNLDVLVVALGDQELLRESRFGELTTTTKAIHDLAKQVKLVDFKGVVVNLANPNEAITALIQREWLLQPQQVIGLGTVLDTARLRLAIQSASKQNINSITGYVYGQHDGDLVTAWSTVRVNGQTIDQPIYGKKLDDHNLTVQAKMNGFYALKGLGSDWNGMVAWTCRVIDAILTDSNEVFSVAVNQPQFNGYISYPVQLNHRGVGNYVLLPLYPLEEEQIEVAANAIQEQLATMSDLLK</sequence>
<dbReference type="PANTHER" id="PTHR43128">
    <property type="entry name" value="L-2-HYDROXYCARBOXYLATE DEHYDROGENASE (NAD(P)(+))"/>
    <property type="match status" value="1"/>
</dbReference>
<organism evidence="5 6">
    <name type="scientific">Limosilactobacillus coleohominis</name>
    <dbReference type="NCBI Taxonomy" id="181675"/>
    <lineage>
        <taxon>Bacteria</taxon>
        <taxon>Bacillati</taxon>
        <taxon>Bacillota</taxon>
        <taxon>Bacilli</taxon>
        <taxon>Lactobacillales</taxon>
        <taxon>Lactobacillaceae</taxon>
        <taxon>Limosilactobacillus</taxon>
    </lineage>
</organism>
<evidence type="ECO:0000313" key="5">
    <source>
        <dbReference type="EMBL" id="MBM6940762.1"/>
    </source>
</evidence>